<keyword evidence="1" id="KW-0805">Transcription regulation</keyword>
<name>A0ABQ0YHW8_9NOCA</name>
<dbReference type="Pfam" id="PF21935">
    <property type="entry name" value="TetR_C_45"/>
    <property type="match status" value="1"/>
</dbReference>
<evidence type="ECO:0000256" key="4">
    <source>
        <dbReference type="PROSITE-ProRule" id="PRU00335"/>
    </source>
</evidence>
<evidence type="ECO:0000313" key="8">
    <source>
        <dbReference type="Proteomes" id="UP000325466"/>
    </source>
</evidence>
<dbReference type="Gene3D" id="1.10.357.10">
    <property type="entry name" value="Tetracycline Repressor, domain 2"/>
    <property type="match status" value="1"/>
</dbReference>
<keyword evidence="2 4" id="KW-0238">DNA-binding</keyword>
<dbReference type="PROSITE" id="PS50977">
    <property type="entry name" value="HTH_TETR_2"/>
    <property type="match status" value="1"/>
</dbReference>
<dbReference type="SUPFAM" id="SSF48498">
    <property type="entry name" value="Tetracyclin repressor-like, C-terminal domain"/>
    <property type="match status" value="1"/>
</dbReference>
<evidence type="ECO:0000259" key="6">
    <source>
        <dbReference type="PROSITE" id="PS50977"/>
    </source>
</evidence>
<protein>
    <submittedName>
        <fullName evidence="7">Transcriptional regulator, TetR family</fullName>
    </submittedName>
</protein>
<dbReference type="InterPro" id="IPR054126">
    <property type="entry name" value="CprB_TetR_C"/>
</dbReference>
<accession>A0ABQ0YHW8</accession>
<dbReference type="PRINTS" id="PR00455">
    <property type="entry name" value="HTHTETR"/>
</dbReference>
<dbReference type="EMBL" id="BLAH01000047">
    <property type="protein sequence ID" value="GES36120.1"/>
    <property type="molecule type" value="Genomic_DNA"/>
</dbReference>
<dbReference type="NCBIfam" id="NF041196">
    <property type="entry name" value="ScbR_bind_reg"/>
    <property type="match status" value="1"/>
</dbReference>
<evidence type="ECO:0000256" key="2">
    <source>
        <dbReference type="ARBA" id="ARBA00023125"/>
    </source>
</evidence>
<feature type="DNA-binding region" description="H-T-H motif" evidence="4">
    <location>
        <begin position="63"/>
        <end position="82"/>
    </location>
</feature>
<dbReference type="InterPro" id="IPR036271">
    <property type="entry name" value="Tet_transcr_reg_TetR-rel_C_sf"/>
</dbReference>
<dbReference type="InterPro" id="IPR009057">
    <property type="entry name" value="Homeodomain-like_sf"/>
</dbReference>
<reference evidence="7 8" key="1">
    <citation type="journal article" date="2018" name="Biodegradation">
        <title>1,4-Dioxane degradation characteristics of Rhodococcus aetherivorans JCM 14343.</title>
        <authorList>
            <person name="Inoue D."/>
            <person name="Tsunoda T."/>
            <person name="Yamamoto N."/>
            <person name="Ike M."/>
            <person name="Sei K."/>
        </authorList>
    </citation>
    <scope>NUCLEOTIDE SEQUENCE [LARGE SCALE GENOMIC DNA]</scope>
    <source>
        <strain evidence="7 8">JCM 14343</strain>
    </source>
</reference>
<dbReference type="InterPro" id="IPR047923">
    <property type="entry name" value="ArpA-like"/>
</dbReference>
<evidence type="ECO:0000313" key="7">
    <source>
        <dbReference type="EMBL" id="GES36120.1"/>
    </source>
</evidence>
<dbReference type="Proteomes" id="UP000325466">
    <property type="component" value="Unassembled WGS sequence"/>
</dbReference>
<organism evidence="7 8">
    <name type="scientific">Rhodococcus aetherivorans</name>
    <dbReference type="NCBI Taxonomy" id="191292"/>
    <lineage>
        <taxon>Bacteria</taxon>
        <taxon>Bacillati</taxon>
        <taxon>Actinomycetota</taxon>
        <taxon>Actinomycetes</taxon>
        <taxon>Mycobacteriales</taxon>
        <taxon>Nocardiaceae</taxon>
        <taxon>Rhodococcus</taxon>
    </lineage>
</organism>
<feature type="compositionally biased region" description="Low complexity" evidence="5">
    <location>
        <begin position="15"/>
        <end position="36"/>
    </location>
</feature>
<comment type="caution">
    <text evidence="7">The sequence shown here is derived from an EMBL/GenBank/DDBJ whole genome shotgun (WGS) entry which is preliminary data.</text>
</comment>
<dbReference type="PANTHER" id="PTHR30055">
    <property type="entry name" value="HTH-TYPE TRANSCRIPTIONAL REGULATOR RUTR"/>
    <property type="match status" value="1"/>
</dbReference>
<dbReference type="Pfam" id="PF00440">
    <property type="entry name" value="TetR_N"/>
    <property type="match status" value="1"/>
</dbReference>
<proteinExistence type="predicted"/>
<evidence type="ECO:0000256" key="5">
    <source>
        <dbReference type="SAM" id="MobiDB-lite"/>
    </source>
</evidence>
<keyword evidence="8" id="KW-1185">Reference proteome</keyword>
<gene>
    <name evidence="7" type="ORF">RAJCM14343_1369</name>
</gene>
<dbReference type="PANTHER" id="PTHR30055:SF234">
    <property type="entry name" value="HTH-TYPE TRANSCRIPTIONAL REGULATOR BETI"/>
    <property type="match status" value="1"/>
</dbReference>
<sequence>MVMPRDSVGAPTVESAAAPADANAPAAASPAGRPAQQRAIRTRQQILLAAAQLFADNGIHGTALAEAAASAEVTKGALTFHFPTKDALVQALITEQEQRTLATIGAVLHTDAPALEQLVALTHALGRLFTEDLIVQAGLRLTGEYERADPEAYRGWITVFESLFRRAAAEGELSTRLHPTAHARFLVSAVAGVYLLSMVLAGRADLEVRLDQMWELLLPGIVRADRHDRIPVIRTAR</sequence>
<dbReference type="InterPro" id="IPR001647">
    <property type="entry name" value="HTH_TetR"/>
</dbReference>
<dbReference type="SUPFAM" id="SSF46689">
    <property type="entry name" value="Homeodomain-like"/>
    <property type="match status" value="1"/>
</dbReference>
<feature type="domain" description="HTH tetR-type" evidence="6">
    <location>
        <begin position="40"/>
        <end position="100"/>
    </location>
</feature>
<keyword evidence="3" id="KW-0804">Transcription</keyword>
<evidence type="ECO:0000256" key="3">
    <source>
        <dbReference type="ARBA" id="ARBA00023163"/>
    </source>
</evidence>
<dbReference type="InterPro" id="IPR050109">
    <property type="entry name" value="HTH-type_TetR-like_transc_reg"/>
</dbReference>
<evidence type="ECO:0000256" key="1">
    <source>
        <dbReference type="ARBA" id="ARBA00023015"/>
    </source>
</evidence>
<feature type="region of interest" description="Disordered" evidence="5">
    <location>
        <begin position="1"/>
        <end position="36"/>
    </location>
</feature>